<keyword evidence="7 11" id="KW-0812">Transmembrane</keyword>
<evidence type="ECO:0000313" key="13">
    <source>
        <dbReference type="EMBL" id="AZR72565.1"/>
    </source>
</evidence>
<accession>A0A3Q9HPL8</accession>
<evidence type="ECO:0000256" key="8">
    <source>
        <dbReference type="ARBA" id="ARBA00022989"/>
    </source>
</evidence>
<dbReference type="GO" id="GO:0005886">
    <property type="term" value="C:plasma membrane"/>
    <property type="evidence" value="ECO:0007669"/>
    <property type="project" value="UniProtKB-SubCell"/>
</dbReference>
<evidence type="ECO:0000256" key="9">
    <source>
        <dbReference type="ARBA" id="ARBA00023136"/>
    </source>
</evidence>
<evidence type="ECO:0000256" key="4">
    <source>
        <dbReference type="ARBA" id="ARBA00022475"/>
    </source>
</evidence>
<dbReference type="PRINTS" id="PR00813">
    <property type="entry name" value="BCTERIALGSPG"/>
</dbReference>
<evidence type="ECO:0000256" key="10">
    <source>
        <dbReference type="SAM" id="MobiDB-lite"/>
    </source>
</evidence>
<feature type="transmembrane region" description="Helical" evidence="11">
    <location>
        <begin position="12"/>
        <end position="34"/>
    </location>
</feature>
<evidence type="ECO:0000313" key="14">
    <source>
        <dbReference type="Proteomes" id="UP000267250"/>
    </source>
</evidence>
<sequence length="152" mass="17157">MKKLQQCLRNQKGFTFVEIMIVVVIIGFLTSVVVPQIIGRVGKAKQVTAQNQINNLELALDQYYLDCGRYPTTEQGLQALVKKPTISPIPKGWDGPYFKKDIPKDPWGNDYIYKYPGEHNPDSYDLYSLGRDGQEGGTGEDADITNWSNLEE</sequence>
<keyword evidence="8 11" id="KW-1133">Transmembrane helix</keyword>
<dbReference type="InterPro" id="IPR000983">
    <property type="entry name" value="Bac_GSPG_pilin"/>
</dbReference>
<evidence type="ECO:0000256" key="5">
    <source>
        <dbReference type="ARBA" id="ARBA00022481"/>
    </source>
</evidence>
<protein>
    <recommendedName>
        <fullName evidence="3">Type II secretion system core protein G</fullName>
    </recommendedName>
</protein>
<dbReference type="NCBIfam" id="TIGR01710">
    <property type="entry name" value="typeII_sec_gspG"/>
    <property type="match status" value="1"/>
</dbReference>
<dbReference type="SUPFAM" id="SSF54523">
    <property type="entry name" value="Pili subunits"/>
    <property type="match status" value="1"/>
</dbReference>
<reference evidence="13 14" key="1">
    <citation type="submission" date="2016-07" db="EMBL/GenBank/DDBJ databases">
        <title>Genome and transcriptome analysis of iron-reducing fermentative bacteria Anoxybacter fermentans.</title>
        <authorList>
            <person name="Zeng X."/>
            <person name="Shao Z."/>
        </authorList>
    </citation>
    <scope>NUCLEOTIDE SEQUENCE [LARGE SCALE GENOMIC DNA]</scope>
    <source>
        <strain evidence="13 14">DY22613</strain>
    </source>
</reference>
<dbReference type="Gene3D" id="3.30.700.10">
    <property type="entry name" value="Glycoprotein, Type 4 Pilin"/>
    <property type="match status" value="1"/>
</dbReference>
<proteinExistence type="inferred from homology"/>
<keyword evidence="5" id="KW-0488">Methylation</keyword>
<dbReference type="Proteomes" id="UP000267250">
    <property type="component" value="Chromosome"/>
</dbReference>
<evidence type="ECO:0000256" key="11">
    <source>
        <dbReference type="SAM" id="Phobius"/>
    </source>
</evidence>
<dbReference type="NCBIfam" id="TIGR02532">
    <property type="entry name" value="IV_pilin_GFxxxE"/>
    <property type="match status" value="1"/>
</dbReference>
<dbReference type="EMBL" id="CP016379">
    <property type="protein sequence ID" value="AZR72565.1"/>
    <property type="molecule type" value="Genomic_DNA"/>
</dbReference>
<keyword evidence="6" id="KW-0997">Cell inner membrane</keyword>
<dbReference type="AlphaFoldDB" id="A0A3Q9HPL8"/>
<evidence type="ECO:0000256" key="2">
    <source>
        <dbReference type="ARBA" id="ARBA00009984"/>
    </source>
</evidence>
<dbReference type="Pfam" id="PF08334">
    <property type="entry name" value="T2SSG"/>
    <property type="match status" value="1"/>
</dbReference>
<comment type="similarity">
    <text evidence="2">Belongs to the GSP G family.</text>
</comment>
<feature type="domain" description="Type II secretion system protein GspG C-terminal" evidence="12">
    <location>
        <begin position="36"/>
        <end position="147"/>
    </location>
</feature>
<dbReference type="RefSeq" id="WP_127015894.1">
    <property type="nucleotide sequence ID" value="NZ_CP016379.1"/>
</dbReference>
<dbReference type="PANTHER" id="PTHR30093:SF44">
    <property type="entry name" value="TYPE II SECRETION SYSTEM CORE PROTEIN G"/>
    <property type="match status" value="1"/>
</dbReference>
<dbReference type="InterPro" id="IPR012902">
    <property type="entry name" value="N_methyl_site"/>
</dbReference>
<evidence type="ECO:0000256" key="7">
    <source>
        <dbReference type="ARBA" id="ARBA00022692"/>
    </source>
</evidence>
<keyword evidence="14" id="KW-1185">Reference proteome</keyword>
<name>A0A3Q9HPL8_9FIRM</name>
<gene>
    <name evidence="13" type="ORF">BBF96_03695</name>
</gene>
<evidence type="ECO:0000256" key="3">
    <source>
        <dbReference type="ARBA" id="ARBA00020042"/>
    </source>
</evidence>
<evidence type="ECO:0000256" key="6">
    <source>
        <dbReference type="ARBA" id="ARBA00022519"/>
    </source>
</evidence>
<dbReference type="InterPro" id="IPR013545">
    <property type="entry name" value="T2SS_protein-GspG_C"/>
</dbReference>
<dbReference type="PANTHER" id="PTHR30093">
    <property type="entry name" value="GENERAL SECRETION PATHWAY PROTEIN G"/>
    <property type="match status" value="1"/>
</dbReference>
<evidence type="ECO:0000256" key="1">
    <source>
        <dbReference type="ARBA" id="ARBA00004377"/>
    </source>
</evidence>
<keyword evidence="4" id="KW-1003">Cell membrane</keyword>
<dbReference type="InterPro" id="IPR045584">
    <property type="entry name" value="Pilin-like"/>
</dbReference>
<evidence type="ECO:0000259" key="12">
    <source>
        <dbReference type="Pfam" id="PF08334"/>
    </source>
</evidence>
<feature type="region of interest" description="Disordered" evidence="10">
    <location>
        <begin position="128"/>
        <end position="152"/>
    </location>
</feature>
<keyword evidence="9 11" id="KW-0472">Membrane</keyword>
<dbReference type="OrthoDB" id="9795612at2"/>
<dbReference type="InterPro" id="IPR010054">
    <property type="entry name" value="Type2_sec_GspG"/>
</dbReference>
<dbReference type="GO" id="GO:0015627">
    <property type="term" value="C:type II protein secretion system complex"/>
    <property type="evidence" value="ECO:0007669"/>
    <property type="project" value="InterPro"/>
</dbReference>
<dbReference type="Pfam" id="PF07963">
    <property type="entry name" value="N_methyl"/>
    <property type="match status" value="1"/>
</dbReference>
<dbReference type="KEGG" id="aft:BBF96_03695"/>
<dbReference type="GO" id="GO:0015628">
    <property type="term" value="P:protein secretion by the type II secretion system"/>
    <property type="evidence" value="ECO:0007669"/>
    <property type="project" value="InterPro"/>
</dbReference>
<comment type="subcellular location">
    <subcellularLocation>
        <location evidence="1">Cell inner membrane</location>
        <topology evidence="1">Single-pass membrane protein</topology>
    </subcellularLocation>
</comment>
<organism evidence="13 14">
    <name type="scientific">Anoxybacter fermentans</name>
    <dbReference type="NCBI Taxonomy" id="1323375"/>
    <lineage>
        <taxon>Bacteria</taxon>
        <taxon>Bacillati</taxon>
        <taxon>Bacillota</taxon>
        <taxon>Clostridia</taxon>
        <taxon>Halanaerobiales</taxon>
        <taxon>Anoxybacter</taxon>
    </lineage>
</organism>